<feature type="domain" description="Hyaluronan-mediated motility receptor C-terminal" evidence="6">
    <location>
        <begin position="246"/>
        <end position="329"/>
    </location>
</feature>
<keyword evidence="8" id="KW-1185">Reference proteome</keyword>
<keyword evidence="3" id="KW-0206">Cytoskeleton</keyword>
<evidence type="ECO:0000313" key="8">
    <source>
        <dbReference type="Proteomes" id="UP001642484"/>
    </source>
</evidence>
<evidence type="ECO:0000259" key="6">
    <source>
        <dbReference type="Pfam" id="PF15908"/>
    </source>
</evidence>
<keyword evidence="4" id="KW-0175">Coiled coil</keyword>
<protein>
    <recommendedName>
        <fullName evidence="6">Hyaluronan-mediated motility receptor C-terminal domain-containing protein</fullName>
    </recommendedName>
</protein>
<evidence type="ECO:0000256" key="3">
    <source>
        <dbReference type="ARBA" id="ARBA00023212"/>
    </source>
</evidence>
<comment type="subcellular location">
    <subcellularLocation>
        <location evidence="1">Cytoplasm</location>
        <location evidence="1">Cytoskeleton</location>
        <location evidence="1">Spindle</location>
    </subcellularLocation>
</comment>
<reference evidence="7 8" key="1">
    <citation type="submission" date="2024-02" db="EMBL/GenBank/DDBJ databases">
        <authorList>
            <person name="Chen Y."/>
            <person name="Shah S."/>
            <person name="Dougan E. K."/>
            <person name="Thang M."/>
            <person name="Chan C."/>
        </authorList>
    </citation>
    <scope>NUCLEOTIDE SEQUENCE [LARGE SCALE GENOMIC DNA]</scope>
</reference>
<evidence type="ECO:0000256" key="4">
    <source>
        <dbReference type="SAM" id="Coils"/>
    </source>
</evidence>
<dbReference type="InterPro" id="IPR031794">
    <property type="entry name" value="HMMR_C"/>
</dbReference>
<evidence type="ECO:0000256" key="1">
    <source>
        <dbReference type="ARBA" id="ARBA00004186"/>
    </source>
</evidence>
<feature type="coiled-coil region" evidence="4">
    <location>
        <begin position="251"/>
        <end position="278"/>
    </location>
</feature>
<accession>A0ABP0ING4</accession>
<dbReference type="Proteomes" id="UP001642484">
    <property type="component" value="Unassembled WGS sequence"/>
</dbReference>
<evidence type="ECO:0000256" key="2">
    <source>
        <dbReference type="ARBA" id="ARBA00022490"/>
    </source>
</evidence>
<feature type="coiled-coil region" evidence="4">
    <location>
        <begin position="69"/>
        <end position="200"/>
    </location>
</feature>
<evidence type="ECO:0000313" key="7">
    <source>
        <dbReference type="EMBL" id="CAK9003868.1"/>
    </source>
</evidence>
<keyword evidence="2" id="KW-0963">Cytoplasm</keyword>
<dbReference type="EMBL" id="CAXAMN010003324">
    <property type="protein sequence ID" value="CAK9003868.1"/>
    <property type="molecule type" value="Genomic_DNA"/>
</dbReference>
<comment type="caution">
    <text evidence="7">The sequence shown here is derived from an EMBL/GenBank/DDBJ whole genome shotgun (WGS) entry which is preliminary data.</text>
</comment>
<feature type="region of interest" description="Disordered" evidence="5">
    <location>
        <begin position="355"/>
        <end position="374"/>
    </location>
</feature>
<gene>
    <name evidence="7" type="ORF">CCMP2556_LOCUS7450</name>
</gene>
<proteinExistence type="predicted"/>
<sequence>MFSTSVLERRTSLDPQMESEAGRRVALFDKENRPNLANIQSKEANKAKDVGEWWLQQRRDQQSLWEKGEAKLKKRCEELENERQAQAEKLLELEERLKWEEEQRKAQAQRLQLVLRGSEAVEKLACLQKLHEQMRLLKERTTQHEEKLQAFTKERPAGEANDSPRLATSMEAVGEVEKLKQELQQIKAELAEAQAEAEVRKKCSREVQEELQRDCDSWQRHARTLELATAGAGCCSCERLFAEGRELSATVAMLQDQCETLEVENQSLKGKVESLQENLEYVSSSHAELAGHVNHRQKIRHTIQLKEDRDNMREENFRLKQRIRQLEASRSSQSIINAVAGFTGATPDAKNCTLQRSSKPGFRQPRVSGLDGSDQKLEMTRVQQLERELERNKNNVMHFMALIQRAVAQDDAGDAASLLSALRSRFLG</sequence>
<organism evidence="7 8">
    <name type="scientific">Durusdinium trenchii</name>
    <dbReference type="NCBI Taxonomy" id="1381693"/>
    <lineage>
        <taxon>Eukaryota</taxon>
        <taxon>Sar</taxon>
        <taxon>Alveolata</taxon>
        <taxon>Dinophyceae</taxon>
        <taxon>Suessiales</taxon>
        <taxon>Symbiodiniaceae</taxon>
        <taxon>Durusdinium</taxon>
    </lineage>
</organism>
<evidence type="ECO:0000256" key="5">
    <source>
        <dbReference type="SAM" id="MobiDB-lite"/>
    </source>
</evidence>
<feature type="coiled-coil region" evidence="4">
    <location>
        <begin position="375"/>
        <end position="402"/>
    </location>
</feature>
<feature type="region of interest" description="Disordered" evidence="5">
    <location>
        <begin position="1"/>
        <end position="21"/>
    </location>
</feature>
<dbReference type="Pfam" id="PF15908">
    <property type="entry name" value="HMMR_C"/>
    <property type="match status" value="1"/>
</dbReference>
<name>A0ABP0ING4_9DINO</name>